<dbReference type="AlphaFoldDB" id="A0A1G4RFU4"/>
<dbReference type="InterPro" id="IPR036165">
    <property type="entry name" value="YefM-like_sf"/>
</dbReference>
<dbReference type="RefSeq" id="WP_170828262.1">
    <property type="nucleotide sequence ID" value="NZ_CBCRYE010000004.1"/>
</dbReference>
<evidence type="ECO:0000256" key="1">
    <source>
        <dbReference type="ARBA" id="ARBA00009981"/>
    </source>
</evidence>
<protein>
    <recommendedName>
        <fullName evidence="2">Antitoxin</fullName>
    </recommendedName>
</protein>
<dbReference type="STRING" id="260084.SAMN02927928_1873"/>
<evidence type="ECO:0000313" key="3">
    <source>
        <dbReference type="EMBL" id="SCW55577.1"/>
    </source>
</evidence>
<dbReference type="Proteomes" id="UP000199150">
    <property type="component" value="Unassembled WGS sequence"/>
</dbReference>
<reference evidence="4" key="1">
    <citation type="submission" date="2016-10" db="EMBL/GenBank/DDBJ databases">
        <authorList>
            <person name="Varghese N."/>
            <person name="Submissions S."/>
        </authorList>
    </citation>
    <scope>NUCLEOTIDE SEQUENCE [LARGE SCALE GENOMIC DNA]</scope>
    <source>
        <strain evidence="4">CGMCC 1.3431</strain>
    </source>
</reference>
<keyword evidence="4" id="KW-1185">Reference proteome</keyword>
<dbReference type="SUPFAM" id="SSF143120">
    <property type="entry name" value="YefM-like"/>
    <property type="match status" value="1"/>
</dbReference>
<accession>A0A1G4RFU4</accession>
<sequence length="88" mass="10144">MVTVTATEFAKNFGRYREAVHREPVAVTSHERIAGYFLSSEDYETYQRLKAMLPRAYAAHEVPAETLQALHNARMDDRHDHLNALLDE</sequence>
<evidence type="ECO:0000313" key="4">
    <source>
        <dbReference type="Proteomes" id="UP000199150"/>
    </source>
</evidence>
<dbReference type="InterPro" id="IPR006442">
    <property type="entry name" value="Antitoxin_Phd/YefM"/>
</dbReference>
<organism evidence="3 4">
    <name type="scientific">Asticcacaulis taihuensis</name>
    <dbReference type="NCBI Taxonomy" id="260084"/>
    <lineage>
        <taxon>Bacteria</taxon>
        <taxon>Pseudomonadati</taxon>
        <taxon>Pseudomonadota</taxon>
        <taxon>Alphaproteobacteria</taxon>
        <taxon>Caulobacterales</taxon>
        <taxon>Caulobacteraceae</taxon>
        <taxon>Asticcacaulis</taxon>
    </lineage>
</organism>
<proteinExistence type="inferred from homology"/>
<dbReference type="EMBL" id="FMTS01000002">
    <property type="protein sequence ID" value="SCW55577.1"/>
    <property type="molecule type" value="Genomic_DNA"/>
</dbReference>
<evidence type="ECO:0000256" key="2">
    <source>
        <dbReference type="RuleBase" id="RU362080"/>
    </source>
</evidence>
<comment type="function">
    <text evidence="2">Antitoxin component of a type II toxin-antitoxin (TA) system.</text>
</comment>
<name>A0A1G4RFU4_9CAUL</name>
<gene>
    <name evidence="3" type="ORF">SAMN02927928_1873</name>
</gene>
<comment type="similarity">
    <text evidence="1 2">Belongs to the phD/YefM antitoxin family.</text>
</comment>
<dbReference type="Pfam" id="PF02604">
    <property type="entry name" value="PhdYeFM_antitox"/>
    <property type="match status" value="1"/>
</dbReference>